<dbReference type="PANTHER" id="PTHR42852:SF6">
    <property type="entry name" value="THIOL:DISULFIDE INTERCHANGE PROTEIN DSBE"/>
    <property type="match status" value="1"/>
</dbReference>
<name>A0A425XWH1_9BACT</name>
<protein>
    <recommendedName>
        <fullName evidence="5">Thioredoxin domain-containing protein</fullName>
    </recommendedName>
</protein>
<sequence length="374" mass="43654">MKYIIFLFFLQLGFYSYSQEYYKGTLNYKISLSFNKASDSIKYYGDWEKYSPELLKIFSSPVSEKYLVKKDTVLIYQFLKEDVQAQYILISAKNKLDRLDVTSGQINKWGDFSPKKYLKFKSYKRIADEDEIILQKECSVWLSTSKNGWRKVWLTNIDEKLPSTEGSQIFLDGKLILKQVSFFNDGRIITKQIANRGSLSESNFGKLIGAHNKIDIKSKYLPIAENSEYHDKALKKGDLAPNLHYRNIFENKLSCLYESTQKSKYTIIELWGTWCVPCLLATEKIKMLRKKFKAEHLSIISLNCRDRNIEKVKSVIEKKDMKWEHGYTTEKLTSIFNKKRSYPKLLILDNNNKVLFIGNPQTDIDEIEAIIAGK</sequence>
<dbReference type="OrthoDB" id="736810at2"/>
<dbReference type="InterPro" id="IPR013766">
    <property type="entry name" value="Thioredoxin_domain"/>
</dbReference>
<comment type="caution">
    <text evidence="6">The sequence shown here is derived from an EMBL/GenBank/DDBJ whole genome shotgun (WGS) entry which is preliminary data.</text>
</comment>
<evidence type="ECO:0000259" key="5">
    <source>
        <dbReference type="PROSITE" id="PS51352"/>
    </source>
</evidence>
<evidence type="ECO:0000256" key="2">
    <source>
        <dbReference type="ARBA" id="ARBA00022748"/>
    </source>
</evidence>
<gene>
    <name evidence="6" type="ORF">DWB61_17430</name>
</gene>
<dbReference type="InterPro" id="IPR036249">
    <property type="entry name" value="Thioredoxin-like_sf"/>
</dbReference>
<keyword evidence="4" id="KW-0676">Redox-active center</keyword>
<dbReference type="EMBL" id="QQWG01000035">
    <property type="protein sequence ID" value="RRG18985.1"/>
    <property type="molecule type" value="Genomic_DNA"/>
</dbReference>
<dbReference type="GO" id="GO:0030313">
    <property type="term" value="C:cell envelope"/>
    <property type="evidence" value="ECO:0007669"/>
    <property type="project" value="UniProtKB-SubCell"/>
</dbReference>
<dbReference type="InterPro" id="IPR012336">
    <property type="entry name" value="Thioredoxin-like_fold"/>
</dbReference>
<dbReference type="SUPFAM" id="SSF52833">
    <property type="entry name" value="Thioredoxin-like"/>
    <property type="match status" value="1"/>
</dbReference>
<dbReference type="PANTHER" id="PTHR42852">
    <property type="entry name" value="THIOL:DISULFIDE INTERCHANGE PROTEIN DSBE"/>
    <property type="match status" value="1"/>
</dbReference>
<accession>A0A425XWH1</accession>
<evidence type="ECO:0000256" key="1">
    <source>
        <dbReference type="ARBA" id="ARBA00004196"/>
    </source>
</evidence>
<feature type="domain" description="Thioredoxin" evidence="5">
    <location>
        <begin position="234"/>
        <end position="374"/>
    </location>
</feature>
<reference evidence="6 7" key="1">
    <citation type="submission" date="2018-07" db="EMBL/GenBank/DDBJ databases">
        <title>Draft genome sequence of Ancylomarina sp. M1P.</title>
        <authorList>
            <person name="Yadav S."/>
            <person name="Villanueva L."/>
            <person name="Damste J.S.S."/>
        </authorList>
    </citation>
    <scope>NUCLEOTIDE SEQUENCE [LARGE SCALE GENOMIC DNA]</scope>
    <source>
        <strain evidence="6 7">M1P</strain>
    </source>
</reference>
<dbReference type="Gene3D" id="3.40.30.10">
    <property type="entry name" value="Glutaredoxin"/>
    <property type="match status" value="1"/>
</dbReference>
<evidence type="ECO:0000313" key="7">
    <source>
        <dbReference type="Proteomes" id="UP000285794"/>
    </source>
</evidence>
<dbReference type="Pfam" id="PF13905">
    <property type="entry name" value="Thioredoxin_8"/>
    <property type="match status" value="1"/>
</dbReference>
<dbReference type="PROSITE" id="PS51352">
    <property type="entry name" value="THIOREDOXIN_2"/>
    <property type="match status" value="1"/>
</dbReference>
<keyword evidence="3" id="KW-1015">Disulfide bond</keyword>
<organism evidence="6 7">
    <name type="scientific">Ancylomarina euxinus</name>
    <dbReference type="NCBI Taxonomy" id="2283627"/>
    <lineage>
        <taxon>Bacteria</taxon>
        <taxon>Pseudomonadati</taxon>
        <taxon>Bacteroidota</taxon>
        <taxon>Bacteroidia</taxon>
        <taxon>Marinilabiliales</taxon>
        <taxon>Marinifilaceae</taxon>
        <taxon>Ancylomarina</taxon>
    </lineage>
</organism>
<dbReference type="RefSeq" id="WP_125032184.1">
    <property type="nucleotide sequence ID" value="NZ_JAPXVP010000032.1"/>
</dbReference>
<evidence type="ECO:0000256" key="4">
    <source>
        <dbReference type="ARBA" id="ARBA00023284"/>
    </source>
</evidence>
<dbReference type="InterPro" id="IPR050553">
    <property type="entry name" value="Thioredoxin_ResA/DsbE_sf"/>
</dbReference>
<evidence type="ECO:0000313" key="6">
    <source>
        <dbReference type="EMBL" id="RRG18985.1"/>
    </source>
</evidence>
<dbReference type="Proteomes" id="UP000285794">
    <property type="component" value="Unassembled WGS sequence"/>
</dbReference>
<proteinExistence type="predicted"/>
<dbReference type="GO" id="GO:0017004">
    <property type="term" value="P:cytochrome complex assembly"/>
    <property type="evidence" value="ECO:0007669"/>
    <property type="project" value="UniProtKB-KW"/>
</dbReference>
<keyword evidence="7" id="KW-1185">Reference proteome</keyword>
<dbReference type="AlphaFoldDB" id="A0A425XWH1"/>
<evidence type="ECO:0000256" key="3">
    <source>
        <dbReference type="ARBA" id="ARBA00023157"/>
    </source>
</evidence>
<comment type="subcellular location">
    <subcellularLocation>
        <location evidence="1">Cell envelope</location>
    </subcellularLocation>
</comment>
<keyword evidence="2" id="KW-0201">Cytochrome c-type biogenesis</keyword>